<organism evidence="2 3">
    <name type="scientific">Lithospermum erythrorhizon</name>
    <name type="common">Purple gromwell</name>
    <name type="synonym">Lithospermum officinale var. erythrorhizon</name>
    <dbReference type="NCBI Taxonomy" id="34254"/>
    <lineage>
        <taxon>Eukaryota</taxon>
        <taxon>Viridiplantae</taxon>
        <taxon>Streptophyta</taxon>
        <taxon>Embryophyta</taxon>
        <taxon>Tracheophyta</taxon>
        <taxon>Spermatophyta</taxon>
        <taxon>Magnoliopsida</taxon>
        <taxon>eudicotyledons</taxon>
        <taxon>Gunneridae</taxon>
        <taxon>Pentapetalae</taxon>
        <taxon>asterids</taxon>
        <taxon>lamiids</taxon>
        <taxon>Boraginales</taxon>
        <taxon>Boraginaceae</taxon>
        <taxon>Boraginoideae</taxon>
        <taxon>Lithospermeae</taxon>
        <taxon>Lithospermum</taxon>
    </lineage>
</organism>
<sequence>MKKTITFKSSLNLKLDKKCKELKVKLKGKAQGMEELAVELVDEKEMAKARFIEKAQLEAERASLRIEKEALQNHNGELERSKLEEAGKTSEAVTHVTTHPGRPP</sequence>
<reference evidence="2 3" key="1">
    <citation type="submission" date="2024-01" db="EMBL/GenBank/DDBJ databases">
        <title>The complete chloroplast genome sequence of Lithospermum erythrorhizon: insights into the phylogenetic relationship among Boraginaceae species and the maternal lineages of purple gromwells.</title>
        <authorList>
            <person name="Okada T."/>
            <person name="Watanabe K."/>
        </authorList>
    </citation>
    <scope>NUCLEOTIDE SEQUENCE [LARGE SCALE GENOMIC DNA]</scope>
</reference>
<keyword evidence="3" id="KW-1185">Reference proteome</keyword>
<gene>
    <name evidence="2" type="ORF">LIER_21959</name>
</gene>
<dbReference type="EMBL" id="BAABME010005895">
    <property type="protein sequence ID" value="GAA0166902.1"/>
    <property type="molecule type" value="Genomic_DNA"/>
</dbReference>
<feature type="region of interest" description="Disordered" evidence="1">
    <location>
        <begin position="72"/>
        <end position="104"/>
    </location>
</feature>
<dbReference type="AlphaFoldDB" id="A0AAV3QXS5"/>
<dbReference type="Proteomes" id="UP001454036">
    <property type="component" value="Unassembled WGS sequence"/>
</dbReference>
<comment type="caution">
    <text evidence="2">The sequence shown here is derived from an EMBL/GenBank/DDBJ whole genome shotgun (WGS) entry which is preliminary data.</text>
</comment>
<evidence type="ECO:0000313" key="3">
    <source>
        <dbReference type="Proteomes" id="UP001454036"/>
    </source>
</evidence>
<feature type="compositionally biased region" description="Basic and acidic residues" evidence="1">
    <location>
        <begin position="72"/>
        <end position="88"/>
    </location>
</feature>
<accession>A0AAV3QXS5</accession>
<protein>
    <submittedName>
        <fullName evidence="2">Uncharacterized protein</fullName>
    </submittedName>
</protein>
<name>A0AAV3QXS5_LITER</name>
<proteinExistence type="predicted"/>
<evidence type="ECO:0000313" key="2">
    <source>
        <dbReference type="EMBL" id="GAA0166902.1"/>
    </source>
</evidence>
<evidence type="ECO:0000256" key="1">
    <source>
        <dbReference type="SAM" id="MobiDB-lite"/>
    </source>
</evidence>